<reference evidence="5 6" key="1">
    <citation type="submission" date="2020-08" db="EMBL/GenBank/DDBJ databases">
        <title>Sequencing the genomes of 1000 actinobacteria strains.</title>
        <authorList>
            <person name="Klenk H.-P."/>
        </authorList>
    </citation>
    <scope>NUCLEOTIDE SEQUENCE [LARGE SCALE GENOMIC DNA]</scope>
    <source>
        <strain evidence="5 6">DSM 45859</strain>
    </source>
</reference>
<keyword evidence="6" id="KW-1185">Reference proteome</keyword>
<evidence type="ECO:0000256" key="2">
    <source>
        <dbReference type="ARBA" id="ARBA00023033"/>
    </source>
</evidence>
<dbReference type="Proteomes" id="UP000581769">
    <property type="component" value="Unassembled WGS sequence"/>
</dbReference>
<keyword evidence="2" id="KW-0503">Monooxygenase</keyword>
<dbReference type="InterPro" id="IPR036188">
    <property type="entry name" value="FAD/NAD-bd_sf"/>
</dbReference>
<evidence type="ECO:0000313" key="6">
    <source>
        <dbReference type="Proteomes" id="UP000581769"/>
    </source>
</evidence>
<evidence type="ECO:0000256" key="3">
    <source>
        <dbReference type="ARBA" id="ARBA00038396"/>
    </source>
</evidence>
<sequence>MDQSAHPEFDVIVAGGGPGGATAATLLAKRGHRVLLLEKERFPRYQIGESLLPSTVHGVCEMLGVSDELARAGFPVKRGGTFRWGANPDPWTFTFALSRKLAGRTSTAYQVDRARFDQILLENARKHGVDVREEHEVLALIEEDGRYRGVRFRDDSGAVATAAARYVVVAAGSSTALYKGVGERVYSDFFRNVAVFGYFEGGKRLPAPNEGNILCSAFDDGWMWYIPISDTLTSVGAVVASERAATIQKDREGALHGFVDSCPIVRDYLSEARRVTSGKYGEVRVRKDYSYRSTRYWRPGAVLVGDAACFVDPVFSTGVHLATYSGVLAARSISTVLSGSLPEAECFREFERRYARELEVYHTFLQAMYNINESESSYFWEARKVLGTDQPDEEAFVDLVAGVSAPGASRFGDALRDATRPESLDEGDAVFAGEGTRFLGSVLREAGDLQLRAVAGEQDEPEPGMFPDGLVSSADGLSWERRA</sequence>
<dbReference type="GO" id="GO:0004497">
    <property type="term" value="F:monooxygenase activity"/>
    <property type="evidence" value="ECO:0007669"/>
    <property type="project" value="UniProtKB-KW"/>
</dbReference>
<dbReference type="Pfam" id="PF04820">
    <property type="entry name" value="Trp_halogenase"/>
    <property type="match status" value="2"/>
</dbReference>
<keyword evidence="1" id="KW-0560">Oxidoreductase</keyword>
<dbReference type="InterPro" id="IPR050816">
    <property type="entry name" value="Flavin-dep_Halogenase_NPB"/>
</dbReference>
<dbReference type="EMBL" id="JACHMG010000001">
    <property type="protein sequence ID" value="MBB4683738.1"/>
    <property type="molecule type" value="Genomic_DNA"/>
</dbReference>
<proteinExistence type="inferred from homology"/>
<accession>A0A840IRE1</accession>
<dbReference type="SUPFAM" id="SSF51905">
    <property type="entry name" value="FAD/NAD(P)-binding domain"/>
    <property type="match status" value="1"/>
</dbReference>
<organism evidence="5 6">
    <name type="scientific">Amycolatopsis jiangsuensis</name>
    <dbReference type="NCBI Taxonomy" id="1181879"/>
    <lineage>
        <taxon>Bacteria</taxon>
        <taxon>Bacillati</taxon>
        <taxon>Actinomycetota</taxon>
        <taxon>Actinomycetes</taxon>
        <taxon>Pseudonocardiales</taxon>
        <taxon>Pseudonocardiaceae</taxon>
        <taxon>Amycolatopsis</taxon>
    </lineage>
</organism>
<dbReference type="RefSeq" id="WP_184778424.1">
    <property type="nucleotide sequence ID" value="NZ_JACHMG010000001.1"/>
</dbReference>
<evidence type="ECO:0000313" key="5">
    <source>
        <dbReference type="EMBL" id="MBB4683738.1"/>
    </source>
</evidence>
<evidence type="ECO:0000256" key="1">
    <source>
        <dbReference type="ARBA" id="ARBA00023002"/>
    </source>
</evidence>
<dbReference type="PRINTS" id="PR00420">
    <property type="entry name" value="RNGMNOXGNASE"/>
</dbReference>
<comment type="caution">
    <text evidence="5">The sequence shown here is derived from an EMBL/GenBank/DDBJ whole genome shotgun (WGS) entry which is preliminary data.</text>
</comment>
<name>A0A840IRE1_9PSEU</name>
<dbReference type="Gene3D" id="3.50.50.60">
    <property type="entry name" value="FAD/NAD(P)-binding domain"/>
    <property type="match status" value="1"/>
</dbReference>
<dbReference type="PANTHER" id="PTHR43747:SF5">
    <property type="entry name" value="FAD-BINDING DOMAIN-CONTAINING PROTEIN"/>
    <property type="match status" value="1"/>
</dbReference>
<evidence type="ECO:0000256" key="4">
    <source>
        <dbReference type="SAM" id="MobiDB-lite"/>
    </source>
</evidence>
<dbReference type="Gene3D" id="3.30.9.100">
    <property type="match status" value="1"/>
</dbReference>
<comment type="similarity">
    <text evidence="3">Belongs to the flavin-dependent halogenase family. Bacterial tryptophan halogenase subfamily.</text>
</comment>
<dbReference type="PANTHER" id="PTHR43747">
    <property type="entry name" value="FAD-BINDING PROTEIN"/>
    <property type="match status" value="1"/>
</dbReference>
<gene>
    <name evidence="5" type="ORF">BJY18_001223</name>
</gene>
<dbReference type="AlphaFoldDB" id="A0A840IRE1"/>
<protein>
    <submittedName>
        <fullName evidence="5">Halogenation protein CepH</fullName>
    </submittedName>
</protein>
<feature type="region of interest" description="Disordered" evidence="4">
    <location>
        <begin position="457"/>
        <end position="483"/>
    </location>
</feature>
<dbReference type="InterPro" id="IPR006905">
    <property type="entry name" value="Flavin_halogenase"/>
</dbReference>